<evidence type="ECO:0000256" key="1">
    <source>
        <dbReference type="ARBA" id="ARBA00009437"/>
    </source>
</evidence>
<dbReference type="GO" id="GO:0000976">
    <property type="term" value="F:transcription cis-regulatory region binding"/>
    <property type="evidence" value="ECO:0007669"/>
    <property type="project" value="TreeGrafter"/>
</dbReference>
<comment type="similarity">
    <text evidence="1">Belongs to the LysR transcriptional regulatory family.</text>
</comment>
<dbReference type="InterPro" id="IPR036390">
    <property type="entry name" value="WH_DNA-bd_sf"/>
</dbReference>
<protein>
    <submittedName>
        <fullName evidence="6">HTH-type transcriptional activator AllS</fullName>
    </submittedName>
</protein>
<feature type="domain" description="HTH lysR-type" evidence="5">
    <location>
        <begin position="13"/>
        <end position="70"/>
    </location>
</feature>
<dbReference type="PANTHER" id="PTHR30126">
    <property type="entry name" value="HTH-TYPE TRANSCRIPTIONAL REGULATOR"/>
    <property type="match status" value="1"/>
</dbReference>
<organism evidence="6 7">
    <name type="scientific">Candidatus Accumulibacter cognatus</name>
    <dbReference type="NCBI Taxonomy" id="2954383"/>
    <lineage>
        <taxon>Bacteria</taxon>
        <taxon>Pseudomonadati</taxon>
        <taxon>Pseudomonadota</taxon>
        <taxon>Betaproteobacteria</taxon>
        <taxon>Candidatus Accumulibacter</taxon>
    </lineage>
</organism>
<dbReference type="STRING" id="1453999.AW06_001748"/>
<dbReference type="InterPro" id="IPR000847">
    <property type="entry name" value="LysR_HTH_N"/>
</dbReference>
<dbReference type="RefSeq" id="WP_246148772.1">
    <property type="nucleotide sequence ID" value="NZ_JDST02000033.1"/>
</dbReference>
<gene>
    <name evidence="6" type="primary">allS</name>
    <name evidence="6" type="ORF">AW06_001748</name>
</gene>
<evidence type="ECO:0000313" key="6">
    <source>
        <dbReference type="EMBL" id="KFB77092.1"/>
    </source>
</evidence>
<accession>A0A080M764</accession>
<dbReference type="Pfam" id="PF03466">
    <property type="entry name" value="LysR_substrate"/>
    <property type="match status" value="1"/>
</dbReference>
<keyword evidence="3" id="KW-0238">DNA-binding</keyword>
<sequence length="317" mass="34604">MNDTLMPTARDVLTPDALAMLETIAKAGSFAAAARASHMVPSALTYRVRQIEDALDVLLFDRSSRQARLTEAGQELLREGARLLADIDAVANRIKRVATGWEPQFTIAVDSIIVRATVMELCQSFFALQPPTSLKLRSETLSGTLEALASGQADLALGVAVQAGSRADLLRESLGSVHFVFAVSPHHPLAQAPEPLTDETIRPYRAVVLADSTQRGDGLTIRLLPGQEVMTVPDLPAKLDAQLRGLGVGFLPTCLAQPYIDTGRLVVKQIEQGEQQLQFYYAWRKSGRGSQGRALRWWLEQLQSPVTRAALLAERRS</sequence>
<dbReference type="EMBL" id="JDST02000033">
    <property type="protein sequence ID" value="KFB77092.1"/>
    <property type="molecule type" value="Genomic_DNA"/>
</dbReference>
<evidence type="ECO:0000256" key="2">
    <source>
        <dbReference type="ARBA" id="ARBA00023015"/>
    </source>
</evidence>
<dbReference type="SUPFAM" id="SSF46785">
    <property type="entry name" value="Winged helix' DNA-binding domain"/>
    <property type="match status" value="1"/>
</dbReference>
<dbReference type="GO" id="GO:0003700">
    <property type="term" value="F:DNA-binding transcription factor activity"/>
    <property type="evidence" value="ECO:0007669"/>
    <property type="project" value="InterPro"/>
</dbReference>
<evidence type="ECO:0000256" key="4">
    <source>
        <dbReference type="ARBA" id="ARBA00023163"/>
    </source>
</evidence>
<dbReference type="PANTHER" id="PTHR30126:SF4">
    <property type="entry name" value="LYSR FAMILY TRANSCRIPTIONAL REGULATOR"/>
    <property type="match status" value="1"/>
</dbReference>
<keyword evidence="4" id="KW-0804">Transcription</keyword>
<dbReference type="InterPro" id="IPR036388">
    <property type="entry name" value="WH-like_DNA-bd_sf"/>
</dbReference>
<proteinExistence type="inferred from homology"/>
<dbReference type="Proteomes" id="UP000021315">
    <property type="component" value="Unassembled WGS sequence"/>
</dbReference>
<dbReference type="SUPFAM" id="SSF53850">
    <property type="entry name" value="Periplasmic binding protein-like II"/>
    <property type="match status" value="1"/>
</dbReference>
<comment type="caution">
    <text evidence="6">The sequence shown here is derived from an EMBL/GenBank/DDBJ whole genome shotgun (WGS) entry which is preliminary data.</text>
</comment>
<keyword evidence="7" id="KW-1185">Reference proteome</keyword>
<reference evidence="6" key="1">
    <citation type="submission" date="2014-02" db="EMBL/GenBank/DDBJ databases">
        <title>Expanding our view of genomic diversity in Candidatus Accumulibacter clades.</title>
        <authorList>
            <person name="Skennerton C.T."/>
            <person name="Barr J.J."/>
            <person name="Slater F.R."/>
            <person name="Bond P.L."/>
            <person name="Tyson G.W."/>
        </authorList>
    </citation>
    <scope>NUCLEOTIDE SEQUENCE [LARGE SCALE GENOMIC DNA]</scope>
</reference>
<evidence type="ECO:0000313" key="7">
    <source>
        <dbReference type="Proteomes" id="UP000021315"/>
    </source>
</evidence>
<dbReference type="PROSITE" id="PS50931">
    <property type="entry name" value="HTH_LYSR"/>
    <property type="match status" value="1"/>
</dbReference>
<dbReference type="Gene3D" id="1.10.10.10">
    <property type="entry name" value="Winged helix-like DNA-binding domain superfamily/Winged helix DNA-binding domain"/>
    <property type="match status" value="1"/>
</dbReference>
<dbReference type="Pfam" id="PF00126">
    <property type="entry name" value="HTH_1"/>
    <property type="match status" value="1"/>
</dbReference>
<evidence type="ECO:0000256" key="3">
    <source>
        <dbReference type="ARBA" id="ARBA00023125"/>
    </source>
</evidence>
<evidence type="ECO:0000259" key="5">
    <source>
        <dbReference type="PROSITE" id="PS50931"/>
    </source>
</evidence>
<dbReference type="AlphaFoldDB" id="A0A080M764"/>
<keyword evidence="2" id="KW-0805">Transcription regulation</keyword>
<name>A0A080M764_9PROT</name>
<dbReference type="InterPro" id="IPR005119">
    <property type="entry name" value="LysR_subst-bd"/>
</dbReference>
<dbReference type="Gene3D" id="3.40.190.290">
    <property type="match status" value="1"/>
</dbReference>